<evidence type="ECO:0000256" key="3">
    <source>
        <dbReference type="ARBA" id="ARBA00022729"/>
    </source>
</evidence>
<dbReference type="Pfam" id="PF17790">
    <property type="entry name" value="MG1"/>
    <property type="match status" value="1"/>
</dbReference>
<evidence type="ECO:0000259" key="9">
    <source>
        <dbReference type="Pfam" id="PF17791"/>
    </source>
</evidence>
<gene>
    <name evidence="11" type="primary">LOC116659140</name>
</gene>
<dbReference type="InterPro" id="IPR041425">
    <property type="entry name" value="C3/4/5_MG1"/>
</dbReference>
<keyword evidence="5" id="KW-0325">Glycoprotein</keyword>
<reference evidence="11" key="1">
    <citation type="submission" date="2025-08" db="UniProtKB">
        <authorList>
            <consortium name="RefSeq"/>
        </authorList>
    </citation>
    <scope>IDENTIFICATION</scope>
    <source>
        <tissue evidence="11">Ear skin</tissue>
    </source>
</reference>
<organism evidence="10 11">
    <name type="scientific">Camelus ferus</name>
    <name type="common">Wild bactrian camel</name>
    <name type="synonym">Camelus bactrianus ferus</name>
    <dbReference type="NCBI Taxonomy" id="419612"/>
    <lineage>
        <taxon>Eukaryota</taxon>
        <taxon>Metazoa</taxon>
        <taxon>Chordata</taxon>
        <taxon>Craniata</taxon>
        <taxon>Vertebrata</taxon>
        <taxon>Euteleostomi</taxon>
        <taxon>Mammalia</taxon>
        <taxon>Eutheria</taxon>
        <taxon>Laurasiatheria</taxon>
        <taxon>Artiodactyla</taxon>
        <taxon>Tylopoda</taxon>
        <taxon>Camelidae</taxon>
        <taxon>Camelus</taxon>
    </lineage>
</organism>
<sequence>MWDFPMKKKTVASSQLILSPENHFMDQALVTIPESLVYPPQPGQQYLIIRANWAPTSFMEKLLLVAPHAGYIFIQTDKTIYTPEHWVQYRVYTVNHKMDPVSRTFTLDIKNPGGITVISQDWLAEDGVFTNSFQLPELISLGTWSIEASYQSAPKQKFKSAFEVKEYVLPSFEVQLTPNKTFFYFSDEALGVNIEARYIFNKPVDGHALAIFGVKLDSRRIPIQSSLQRVEISEGLGHVSLQKDTLMATFQGPEEDFIGASIFVNVTVFSSGATLTPGPWLRSGHHVPSQRRHSTHVTSSHLLPQFPHQRNGEIPEGLAEAETVLLCLLTFTKMGLPFQQALLLPRETEPPPQTSQSPCLSRG</sequence>
<dbReference type="GO" id="GO:0004867">
    <property type="term" value="F:serine-type endopeptidase inhibitor activity"/>
    <property type="evidence" value="ECO:0007669"/>
    <property type="project" value="UniProtKB-KW"/>
</dbReference>
<protein>
    <submittedName>
        <fullName evidence="11">Complement C3-like</fullName>
    </submittedName>
</protein>
<keyword evidence="4" id="KW-0722">Serine protease inhibitor</keyword>
<keyword evidence="2" id="KW-0646">Protease inhibitor</keyword>
<proteinExistence type="inferred from homology"/>
<keyword evidence="10" id="KW-1185">Reference proteome</keyword>
<feature type="region of interest" description="Disordered" evidence="6">
    <location>
        <begin position="343"/>
        <end position="363"/>
    </location>
</feature>
<dbReference type="Proteomes" id="UP000694856">
    <property type="component" value="Chromosome 22"/>
</dbReference>
<dbReference type="Pfam" id="PF17791">
    <property type="entry name" value="MG3"/>
    <property type="match status" value="1"/>
</dbReference>
<dbReference type="InterPro" id="IPR050473">
    <property type="entry name" value="A2M/Complement_sys"/>
</dbReference>
<name>A0A8B8RXL3_CAMFR</name>
<evidence type="ECO:0000256" key="2">
    <source>
        <dbReference type="ARBA" id="ARBA00022690"/>
    </source>
</evidence>
<dbReference type="Gene3D" id="2.60.40.1930">
    <property type="match status" value="2"/>
</dbReference>
<evidence type="ECO:0000313" key="10">
    <source>
        <dbReference type="Proteomes" id="UP000694856"/>
    </source>
</evidence>
<feature type="domain" description="Macroglobulin" evidence="7">
    <location>
        <begin position="72"/>
        <end position="164"/>
    </location>
</feature>
<dbReference type="FunFam" id="2.60.40.1930:FF:000001">
    <property type="entry name" value="CD109 isoform 3"/>
    <property type="match status" value="1"/>
</dbReference>
<evidence type="ECO:0000256" key="5">
    <source>
        <dbReference type="ARBA" id="ARBA00023180"/>
    </source>
</evidence>
<feature type="domain" description="Complement C3/4/5 macroglobulin" evidence="8">
    <location>
        <begin position="2"/>
        <end position="65"/>
    </location>
</feature>
<dbReference type="AlphaFoldDB" id="A0A8B8RXL3"/>
<dbReference type="GeneID" id="116659140"/>
<dbReference type="PANTHER" id="PTHR11412:SF111">
    <property type="entry name" value="VENOM FACTOR"/>
    <property type="match status" value="1"/>
</dbReference>
<evidence type="ECO:0000259" key="7">
    <source>
        <dbReference type="Pfam" id="PF01835"/>
    </source>
</evidence>
<evidence type="ECO:0000259" key="8">
    <source>
        <dbReference type="Pfam" id="PF17790"/>
    </source>
</evidence>
<evidence type="ECO:0000256" key="6">
    <source>
        <dbReference type="SAM" id="MobiDB-lite"/>
    </source>
</evidence>
<dbReference type="InterPro" id="IPR002890">
    <property type="entry name" value="MG2"/>
</dbReference>
<accession>A0A8B8RXL3</accession>
<dbReference type="Gene3D" id="2.60.40.1940">
    <property type="match status" value="1"/>
</dbReference>
<feature type="compositionally biased region" description="Polar residues" evidence="6">
    <location>
        <begin position="354"/>
        <end position="363"/>
    </location>
</feature>
<dbReference type="Pfam" id="PF01835">
    <property type="entry name" value="MG2"/>
    <property type="match status" value="1"/>
</dbReference>
<dbReference type="RefSeq" id="XP_032322257.1">
    <property type="nucleotide sequence ID" value="XM_032466366.1"/>
</dbReference>
<dbReference type="InterPro" id="IPR041555">
    <property type="entry name" value="MG3"/>
</dbReference>
<keyword evidence="3" id="KW-0732">Signal</keyword>
<evidence type="ECO:0000313" key="11">
    <source>
        <dbReference type="RefSeq" id="XP_032322257.1"/>
    </source>
</evidence>
<feature type="domain" description="Macroglobulin" evidence="9">
    <location>
        <begin position="166"/>
        <end position="249"/>
    </location>
</feature>
<dbReference type="PANTHER" id="PTHR11412">
    <property type="entry name" value="MACROGLOBULIN / COMPLEMENT"/>
    <property type="match status" value="1"/>
</dbReference>
<comment type="similarity">
    <text evidence="1">Belongs to the protease inhibitor I39 (alpha-2-macroglobulin) family.</text>
</comment>
<evidence type="ECO:0000256" key="1">
    <source>
        <dbReference type="ARBA" id="ARBA00010952"/>
    </source>
</evidence>
<dbReference type="KEGG" id="cfr:116659140"/>
<evidence type="ECO:0000256" key="4">
    <source>
        <dbReference type="ARBA" id="ARBA00022900"/>
    </source>
</evidence>